<evidence type="ECO:0000256" key="2">
    <source>
        <dbReference type="ARBA" id="ARBA00022723"/>
    </source>
</evidence>
<feature type="domain" description="Rieske" evidence="5">
    <location>
        <begin position="1"/>
        <end position="60"/>
    </location>
</feature>
<keyword evidence="2" id="KW-0479">Metal-binding</keyword>
<protein>
    <submittedName>
        <fullName evidence="6">Rieske (2Fe-2S) protein</fullName>
    </submittedName>
</protein>
<sequence>MILQMEARHWARQRVGGERYLCLRQNGELVVILDRCKHRGGPLSLGTYDEGTQCVKCPWHDMVNTQRNLEARRMPSVRVGAVMTVVVPEPD</sequence>
<evidence type="ECO:0000256" key="1">
    <source>
        <dbReference type="ARBA" id="ARBA00022714"/>
    </source>
</evidence>
<evidence type="ECO:0000256" key="3">
    <source>
        <dbReference type="ARBA" id="ARBA00023004"/>
    </source>
</evidence>
<dbReference type="Gene3D" id="2.102.10.10">
    <property type="entry name" value="Rieske [2Fe-2S] iron-sulphur domain"/>
    <property type="match status" value="1"/>
</dbReference>
<dbReference type="SUPFAM" id="SSF50022">
    <property type="entry name" value="ISP domain"/>
    <property type="match status" value="1"/>
</dbReference>
<dbReference type="Pfam" id="PF00355">
    <property type="entry name" value="Rieske"/>
    <property type="match status" value="1"/>
</dbReference>
<evidence type="ECO:0000259" key="5">
    <source>
        <dbReference type="PROSITE" id="PS51296"/>
    </source>
</evidence>
<dbReference type="InterPro" id="IPR036922">
    <property type="entry name" value="Rieske_2Fe-2S_sf"/>
</dbReference>
<dbReference type="Proteomes" id="UP001207654">
    <property type="component" value="Unassembled WGS sequence"/>
</dbReference>
<reference evidence="6 7" key="1">
    <citation type="submission" date="2022-11" db="EMBL/GenBank/DDBJ databases">
        <title>Minimal conservation of predation-associated metabolite biosynthetic gene clusters underscores biosynthetic potential of Myxococcota including descriptions for ten novel species: Archangium lansinium sp. nov., Myxococcus landrumus sp. nov., Nannocystis bai.</title>
        <authorList>
            <person name="Ahearne A."/>
            <person name="Stevens C."/>
            <person name="Phillips K."/>
        </authorList>
    </citation>
    <scope>NUCLEOTIDE SEQUENCE [LARGE SCALE GENOMIC DNA]</scope>
    <source>
        <strain evidence="6 7">MIWBW</strain>
    </source>
</reference>
<dbReference type="RefSeq" id="WP_267531976.1">
    <property type="nucleotide sequence ID" value="NZ_JAPNKA010000001.1"/>
</dbReference>
<gene>
    <name evidence="6" type="ORF">OV287_00535</name>
</gene>
<accession>A0ABT3ZU86</accession>
<evidence type="ECO:0000256" key="4">
    <source>
        <dbReference type="ARBA" id="ARBA00023014"/>
    </source>
</evidence>
<name>A0ABT3ZU86_9BACT</name>
<keyword evidence="7" id="KW-1185">Reference proteome</keyword>
<evidence type="ECO:0000313" key="6">
    <source>
        <dbReference type="EMBL" id="MCY1072955.1"/>
    </source>
</evidence>
<dbReference type="PROSITE" id="PS51296">
    <property type="entry name" value="RIESKE"/>
    <property type="match status" value="1"/>
</dbReference>
<keyword evidence="4" id="KW-0411">Iron-sulfur</keyword>
<keyword evidence="3" id="KW-0408">Iron</keyword>
<organism evidence="6 7">
    <name type="scientific">Archangium lansingense</name>
    <dbReference type="NCBI Taxonomy" id="2995310"/>
    <lineage>
        <taxon>Bacteria</taxon>
        <taxon>Pseudomonadati</taxon>
        <taxon>Myxococcota</taxon>
        <taxon>Myxococcia</taxon>
        <taxon>Myxococcales</taxon>
        <taxon>Cystobacterineae</taxon>
        <taxon>Archangiaceae</taxon>
        <taxon>Archangium</taxon>
    </lineage>
</organism>
<proteinExistence type="predicted"/>
<evidence type="ECO:0000313" key="7">
    <source>
        <dbReference type="Proteomes" id="UP001207654"/>
    </source>
</evidence>
<dbReference type="EMBL" id="JAPNKA010000001">
    <property type="protein sequence ID" value="MCY1072955.1"/>
    <property type="molecule type" value="Genomic_DNA"/>
</dbReference>
<dbReference type="InterPro" id="IPR017941">
    <property type="entry name" value="Rieske_2Fe-2S"/>
</dbReference>
<comment type="caution">
    <text evidence="6">The sequence shown here is derived from an EMBL/GenBank/DDBJ whole genome shotgun (WGS) entry which is preliminary data.</text>
</comment>
<keyword evidence="1" id="KW-0001">2Fe-2S</keyword>
<dbReference type="CDD" id="cd03467">
    <property type="entry name" value="Rieske"/>
    <property type="match status" value="1"/>
</dbReference>